<comment type="catalytic activity">
    <reaction evidence="7 8">
        <text>2 reduced [adrenodoxin] + NADP(+) + H(+) = 2 oxidized [adrenodoxin] + NADPH</text>
        <dbReference type="Rhea" id="RHEA:42312"/>
        <dbReference type="Rhea" id="RHEA-COMP:9998"/>
        <dbReference type="Rhea" id="RHEA-COMP:9999"/>
        <dbReference type="ChEBI" id="CHEBI:15378"/>
        <dbReference type="ChEBI" id="CHEBI:33737"/>
        <dbReference type="ChEBI" id="CHEBI:33738"/>
        <dbReference type="ChEBI" id="CHEBI:57783"/>
        <dbReference type="ChEBI" id="CHEBI:58349"/>
        <dbReference type="EC" id="1.18.1.6"/>
    </reaction>
</comment>
<comment type="caution">
    <text evidence="13">The sequence shown here is derived from an EMBL/GenBank/DDBJ whole genome shotgun (WGS) entry which is preliminary data.</text>
</comment>
<keyword evidence="4 8" id="KW-0274">FAD</keyword>
<sequence>MLPRLAIIGSGPAGFYTAARVLNRLSHDVAIDMFEKLPVPHGLVRYGVAPDHPEVKTVMNRFDEVAQAPNFRFFGNVTVGQDIALAELKSMYDGIVFAYGASGDRSLGLPEEHETRGVLSARSFVGWYNGHPDYQDLNIDLTSTDTAIVIGHGNVALDVARVLLSPINTLARTDITEPALEQLKASRVRHVHLVGRRGPVQVQFTTKELREMFHLPDVAFRVDTTVLDHELNRCSEYISKKRPLKRLLALLHKHASAPALSAGPLPSRGPAIRTGLGKSWSLDFLRSPKALVTDPIPNPPSVNDGHSRILRAIELEHNRLVGLLEAPRAEGTGLSETLETGLLLRSIGYQSTPLDHEVPFNSERHVIPNVAGRVLAEVPAALTTAAAEPSPKDVNTPTLSLAPAPGMYVSGWLKQGPVGIIVSTMNGAFETGDSIVADFQARKHAPHAAQSSTKDKPSEALCGSGHSHDALDLLNERGVHVVSYADWKRLEAHEFALGSSREKPREKIRHIAEMLDIIKRPL</sequence>
<dbReference type="EC" id="1.18.1.6" evidence="8"/>
<evidence type="ECO:0000256" key="8">
    <source>
        <dbReference type="PIRNR" id="PIRNR000362"/>
    </source>
</evidence>
<name>A0A9W8EAL4_9FUNG</name>
<feature type="binding site" evidence="9">
    <location>
        <begin position="419"/>
        <end position="421"/>
    </location>
    <ligand>
        <name>FAD</name>
        <dbReference type="ChEBI" id="CHEBI:57692"/>
    </ligand>
</feature>
<feature type="region of interest" description="Disordered" evidence="11">
    <location>
        <begin position="442"/>
        <end position="463"/>
    </location>
</feature>
<feature type="binding site" evidence="10">
    <location>
        <position position="419"/>
    </location>
    <ligand>
        <name>NADP(+)</name>
        <dbReference type="ChEBI" id="CHEBI:58349"/>
    </ligand>
</feature>
<evidence type="ECO:0000256" key="2">
    <source>
        <dbReference type="ARBA" id="ARBA00008312"/>
    </source>
</evidence>
<dbReference type="PANTHER" id="PTHR48467:SF1">
    <property type="entry name" value="GLUTAMATE SYNTHASE 1 [NADH], CHLOROPLASTIC-LIKE"/>
    <property type="match status" value="1"/>
</dbReference>
<dbReference type="GO" id="GO:0016491">
    <property type="term" value="F:oxidoreductase activity"/>
    <property type="evidence" value="ECO:0007669"/>
    <property type="project" value="UniProtKB-KW"/>
</dbReference>
<feature type="binding site" evidence="9">
    <location>
        <position position="43"/>
    </location>
    <ligand>
        <name>FAD</name>
        <dbReference type="ChEBI" id="CHEBI:57692"/>
    </ligand>
</feature>
<dbReference type="AlphaFoldDB" id="A0A9W8EAL4"/>
<comment type="similarity">
    <text evidence="2 8">Belongs to the ferredoxin--NADP reductase type 1 family.</text>
</comment>
<evidence type="ECO:0000256" key="10">
    <source>
        <dbReference type="PIRSR" id="PIRSR000362-2"/>
    </source>
</evidence>
<feature type="binding site" evidence="10">
    <location>
        <begin position="196"/>
        <end position="197"/>
    </location>
    <ligand>
        <name>NADP(+)</name>
        <dbReference type="ChEBI" id="CHEBI:58349"/>
    </ligand>
</feature>
<comment type="cofactor">
    <cofactor evidence="1 8 9">
        <name>FAD</name>
        <dbReference type="ChEBI" id="CHEBI:57692"/>
    </cofactor>
</comment>
<accession>A0A9W8EAL4</accession>
<evidence type="ECO:0000256" key="5">
    <source>
        <dbReference type="ARBA" id="ARBA00022857"/>
    </source>
</evidence>
<keyword evidence="14" id="KW-1185">Reference proteome</keyword>
<dbReference type="PIRSF" id="PIRSF000362">
    <property type="entry name" value="FNR"/>
    <property type="match status" value="1"/>
</dbReference>
<feature type="domain" description="FAD/NAD(P)-binding" evidence="12">
    <location>
        <begin position="4"/>
        <end position="226"/>
    </location>
</feature>
<dbReference type="InterPro" id="IPR021163">
    <property type="entry name" value="Ferredox_Rdtase_adrenod"/>
</dbReference>
<evidence type="ECO:0000313" key="13">
    <source>
        <dbReference type="EMBL" id="KAJ1982243.1"/>
    </source>
</evidence>
<comment type="subcellular location">
    <subcellularLocation>
        <location evidence="8">Mitochondrion</location>
    </subcellularLocation>
</comment>
<evidence type="ECO:0000256" key="9">
    <source>
        <dbReference type="PIRSR" id="PIRSR000362-1"/>
    </source>
</evidence>
<evidence type="ECO:0000256" key="7">
    <source>
        <dbReference type="ARBA" id="ARBA00048933"/>
    </source>
</evidence>
<feature type="binding site" evidence="9">
    <location>
        <position position="79"/>
    </location>
    <ligand>
        <name>FAD</name>
        <dbReference type="ChEBI" id="CHEBI:57692"/>
    </ligand>
</feature>
<feature type="binding site" evidence="10">
    <location>
        <position position="208"/>
    </location>
    <ligand>
        <name>NADP(+)</name>
        <dbReference type="ChEBI" id="CHEBI:58349"/>
    </ligand>
</feature>
<dbReference type="OrthoDB" id="333024at2759"/>
<keyword evidence="5 8" id="KW-0521">NADP</keyword>
<organism evidence="13 14">
    <name type="scientific">Dimargaris verticillata</name>
    <dbReference type="NCBI Taxonomy" id="2761393"/>
    <lineage>
        <taxon>Eukaryota</taxon>
        <taxon>Fungi</taxon>
        <taxon>Fungi incertae sedis</taxon>
        <taxon>Zoopagomycota</taxon>
        <taxon>Kickxellomycotina</taxon>
        <taxon>Dimargaritomycetes</taxon>
        <taxon>Dimargaritales</taxon>
        <taxon>Dimargaritaceae</taxon>
        <taxon>Dimargaris</taxon>
    </lineage>
</organism>
<protein>
    <recommendedName>
        <fullName evidence="8">NADPH:adrenodoxin oxidoreductase, mitochondrial</fullName>
        <ecNumber evidence="8">1.18.1.6</ecNumber>
    </recommendedName>
</protein>
<dbReference type="Proteomes" id="UP001151582">
    <property type="component" value="Unassembled WGS sequence"/>
</dbReference>
<keyword evidence="3 8" id="KW-0285">Flavoprotein</keyword>
<dbReference type="GO" id="GO:0005739">
    <property type="term" value="C:mitochondrion"/>
    <property type="evidence" value="ECO:0007669"/>
    <property type="project" value="UniProtKB-SubCell"/>
</dbReference>
<dbReference type="InterPro" id="IPR023753">
    <property type="entry name" value="FAD/NAD-binding_dom"/>
</dbReference>
<evidence type="ECO:0000256" key="3">
    <source>
        <dbReference type="ARBA" id="ARBA00022630"/>
    </source>
</evidence>
<dbReference type="PRINTS" id="PR00419">
    <property type="entry name" value="ADXRDTASE"/>
</dbReference>
<dbReference type="Pfam" id="PF07992">
    <property type="entry name" value="Pyr_redox_2"/>
    <property type="match status" value="1"/>
</dbReference>
<gene>
    <name evidence="13" type="primary">ARH1</name>
    <name evidence="13" type="ORF">H4R34_001786</name>
</gene>
<feature type="binding site" evidence="9">
    <location>
        <position position="13"/>
    </location>
    <ligand>
        <name>FAD</name>
        <dbReference type="ChEBI" id="CHEBI:57692"/>
    </ligand>
</feature>
<keyword evidence="8" id="KW-0496">Mitochondrion</keyword>
<keyword evidence="6 8" id="KW-0560">Oxidoreductase</keyword>
<dbReference type="EMBL" id="JANBQB010000097">
    <property type="protein sequence ID" value="KAJ1982243.1"/>
    <property type="molecule type" value="Genomic_DNA"/>
</dbReference>
<feature type="binding site" evidence="10">
    <location>
        <begin position="152"/>
        <end position="155"/>
    </location>
    <ligand>
        <name>NADP(+)</name>
        <dbReference type="ChEBI" id="CHEBI:58349"/>
    </ligand>
</feature>
<evidence type="ECO:0000256" key="4">
    <source>
        <dbReference type="ARBA" id="ARBA00022827"/>
    </source>
</evidence>
<feature type="binding site" evidence="9">
    <location>
        <position position="412"/>
    </location>
    <ligand>
        <name>FAD</name>
        <dbReference type="ChEBI" id="CHEBI:57692"/>
    </ligand>
</feature>
<evidence type="ECO:0000256" key="6">
    <source>
        <dbReference type="ARBA" id="ARBA00023002"/>
    </source>
</evidence>
<proteinExistence type="inferred from homology"/>
<evidence type="ECO:0000256" key="1">
    <source>
        <dbReference type="ARBA" id="ARBA00001974"/>
    </source>
</evidence>
<evidence type="ECO:0000259" key="12">
    <source>
        <dbReference type="Pfam" id="PF07992"/>
    </source>
</evidence>
<dbReference type="Gene3D" id="3.40.50.720">
    <property type="entry name" value="NAD(P)-binding Rossmann-like Domain"/>
    <property type="match status" value="1"/>
</dbReference>
<dbReference type="PANTHER" id="PTHR48467">
    <property type="entry name" value="GLUTAMATE SYNTHASE 1 [NADH], CHLOROPLASTIC-LIKE"/>
    <property type="match status" value="1"/>
</dbReference>
<dbReference type="Gene3D" id="3.50.50.60">
    <property type="entry name" value="FAD/NAD(P)-binding domain"/>
    <property type="match status" value="1"/>
</dbReference>
<dbReference type="InterPro" id="IPR036188">
    <property type="entry name" value="FAD/NAD-bd_sf"/>
</dbReference>
<feature type="binding site" evidence="9">
    <location>
        <position position="35"/>
    </location>
    <ligand>
        <name>FAD</name>
        <dbReference type="ChEBI" id="CHEBI:57692"/>
    </ligand>
</feature>
<reference evidence="13" key="1">
    <citation type="submission" date="2022-07" db="EMBL/GenBank/DDBJ databases">
        <title>Phylogenomic reconstructions and comparative analyses of Kickxellomycotina fungi.</title>
        <authorList>
            <person name="Reynolds N.K."/>
            <person name="Stajich J.E."/>
            <person name="Barry K."/>
            <person name="Grigoriev I.V."/>
            <person name="Crous P."/>
            <person name="Smith M.E."/>
        </authorList>
    </citation>
    <scope>NUCLEOTIDE SEQUENCE</scope>
    <source>
        <strain evidence="13">RSA 567</strain>
    </source>
</reference>
<evidence type="ECO:0000313" key="14">
    <source>
        <dbReference type="Proteomes" id="UP001151582"/>
    </source>
</evidence>
<dbReference type="InterPro" id="IPR055275">
    <property type="entry name" value="Ferredox_Rdtase"/>
</dbReference>
<dbReference type="SUPFAM" id="SSF51971">
    <property type="entry name" value="Nucleotide-binding domain"/>
    <property type="match status" value="1"/>
</dbReference>
<evidence type="ECO:0000256" key="11">
    <source>
        <dbReference type="SAM" id="MobiDB-lite"/>
    </source>
</evidence>